<dbReference type="Proteomes" id="UP000283269">
    <property type="component" value="Unassembled WGS sequence"/>
</dbReference>
<comment type="caution">
    <text evidence="2">The sequence shown here is derived from an EMBL/GenBank/DDBJ whole genome shotgun (WGS) entry which is preliminary data.</text>
</comment>
<keyword evidence="3" id="KW-1185">Reference proteome</keyword>
<evidence type="ECO:0000313" key="3">
    <source>
        <dbReference type="Proteomes" id="UP000283269"/>
    </source>
</evidence>
<dbReference type="AlphaFoldDB" id="A0A409XJ31"/>
<evidence type="ECO:0000256" key="1">
    <source>
        <dbReference type="SAM" id="MobiDB-lite"/>
    </source>
</evidence>
<feature type="region of interest" description="Disordered" evidence="1">
    <location>
        <begin position="163"/>
        <end position="185"/>
    </location>
</feature>
<reference evidence="2 3" key="1">
    <citation type="journal article" date="2018" name="Evol. Lett.">
        <title>Horizontal gene cluster transfer increased hallucinogenic mushroom diversity.</title>
        <authorList>
            <person name="Reynolds H.T."/>
            <person name="Vijayakumar V."/>
            <person name="Gluck-Thaler E."/>
            <person name="Korotkin H.B."/>
            <person name="Matheny P.B."/>
            <person name="Slot J.C."/>
        </authorList>
    </citation>
    <scope>NUCLEOTIDE SEQUENCE [LARGE SCALE GENOMIC DNA]</scope>
    <source>
        <strain evidence="2 3">2631</strain>
    </source>
</reference>
<proteinExistence type="predicted"/>
<name>A0A409XJ31_PSICY</name>
<gene>
    <name evidence="2" type="ORF">CVT25_010108</name>
</gene>
<sequence>MLLPSSVFFLDDNNAGPVEAPESTVEEVKTYYIEQHMAGEDVLTPDFAVDCPPVGPPGAIPAIIAALQILPQVAIIHAHAHQAVQNNVGPNSQSQHPSKATTHVLRKRLKPVAVRVHGFQYTIENNSNWEPLESIRLSLKSFPKKTLPFFLFIPPPSSHFSTQPSSFQASLPEEITSSEDNSSPLRHSKHIALQVVDLAPNRNPGPSMLPSCSSHSLLSSSSPSDSSSFSLSLSSRLPLLSHISHAN</sequence>
<dbReference type="InParanoid" id="A0A409XJ31"/>
<dbReference type="EMBL" id="NHYD01001546">
    <property type="protein sequence ID" value="PPQ90783.1"/>
    <property type="molecule type" value="Genomic_DNA"/>
</dbReference>
<protein>
    <submittedName>
        <fullName evidence="2">Uncharacterized protein</fullName>
    </submittedName>
</protein>
<organism evidence="2 3">
    <name type="scientific">Psilocybe cyanescens</name>
    <dbReference type="NCBI Taxonomy" id="93625"/>
    <lineage>
        <taxon>Eukaryota</taxon>
        <taxon>Fungi</taxon>
        <taxon>Dikarya</taxon>
        <taxon>Basidiomycota</taxon>
        <taxon>Agaricomycotina</taxon>
        <taxon>Agaricomycetes</taxon>
        <taxon>Agaricomycetidae</taxon>
        <taxon>Agaricales</taxon>
        <taxon>Agaricineae</taxon>
        <taxon>Strophariaceae</taxon>
        <taxon>Psilocybe</taxon>
    </lineage>
</organism>
<accession>A0A409XJ31</accession>
<evidence type="ECO:0000313" key="2">
    <source>
        <dbReference type="EMBL" id="PPQ90783.1"/>
    </source>
</evidence>